<dbReference type="NCBIfam" id="NF007567">
    <property type="entry name" value="PRK10198.1"/>
    <property type="match status" value="1"/>
</dbReference>
<dbReference type="PATRIC" id="fig|1348660.3.peg.4292"/>
<organism evidence="1 2">
    <name type="scientific">Serratia plymuthica S13</name>
    <dbReference type="NCBI Taxonomy" id="1348660"/>
    <lineage>
        <taxon>Bacteria</taxon>
        <taxon>Pseudomonadati</taxon>
        <taxon>Pseudomonadota</taxon>
        <taxon>Gammaproteobacteria</taxon>
        <taxon>Enterobacterales</taxon>
        <taxon>Yersiniaceae</taxon>
        <taxon>Serratia</taxon>
    </lineage>
</organism>
<keyword evidence="1" id="KW-0456">Lyase</keyword>
<dbReference type="HOGENOM" id="CLU_115336_0_0_6"/>
<dbReference type="GO" id="GO:0016829">
    <property type="term" value="F:lyase activity"/>
    <property type="evidence" value="ECO:0007669"/>
    <property type="project" value="UniProtKB-KW"/>
</dbReference>
<dbReference type="KEGG" id="sry:M621_21905"/>
<sequence>MSTQRVTQMSTINELTSQADYISGKNNRLMTQWQHYHNTLVKAVTTTKQSINHEFICGQGQDIRFTLFNHFTLRIQLSDGFYSRDICYSINLAAPNEEENFAPFAHATLDESGLIDGQINNRDKPAVLEHYLNKIAVIYQCLFDSLHGDCAIHEELKKIILPA</sequence>
<evidence type="ECO:0000313" key="2">
    <source>
        <dbReference type="Proteomes" id="UP000014900"/>
    </source>
</evidence>
<dbReference type="InterPro" id="IPR021285">
    <property type="entry name" value="Tscrpt_reg_HycA"/>
</dbReference>
<name>S4YNL0_SERPL</name>
<dbReference type="eggNOG" id="ENOG50305VH">
    <property type="taxonomic scope" value="Bacteria"/>
</dbReference>
<dbReference type="AlphaFoldDB" id="S4YNL0"/>
<evidence type="ECO:0000313" key="1">
    <source>
        <dbReference type="EMBL" id="AGP46020.1"/>
    </source>
</evidence>
<reference evidence="1 2" key="1">
    <citation type="journal article" date="2013" name="Genome Announc.">
        <title>Genome Sequence of Serratia plymuthica Strain S13, an Endophyte with Germination- and Plant-Growth-Promoting Activity from the Flower of Styrian Oil Pumpkin.</title>
        <authorList>
            <person name="Muller H."/>
            <person name="Furnkranz M."/>
            <person name="Grube M."/>
            <person name="Berg G."/>
        </authorList>
    </citation>
    <scope>NUCLEOTIDE SEQUENCE [LARGE SCALE GENOMIC DNA]</scope>
    <source>
        <strain evidence="1">S13</strain>
    </source>
</reference>
<dbReference type="EMBL" id="CP006566">
    <property type="protein sequence ID" value="AGP46020.1"/>
    <property type="molecule type" value="Genomic_DNA"/>
</dbReference>
<protein>
    <submittedName>
        <fullName evidence="1">Formate hydrogenlyase</fullName>
    </submittedName>
</protein>
<proteinExistence type="predicted"/>
<dbReference type="Pfam" id="PF11046">
    <property type="entry name" value="HycA_repressor"/>
    <property type="match status" value="1"/>
</dbReference>
<gene>
    <name evidence="1" type="ORF">M621_21905</name>
</gene>
<dbReference type="Proteomes" id="UP000014900">
    <property type="component" value="Chromosome"/>
</dbReference>
<accession>S4YNL0</accession>